<feature type="transmembrane region" description="Helical" evidence="1">
    <location>
        <begin position="111"/>
        <end position="129"/>
    </location>
</feature>
<name>A0A848MPL2_9GAMM</name>
<keyword evidence="3" id="KW-1185">Reference proteome</keyword>
<reference evidence="2 3" key="2">
    <citation type="submission" date="2020-06" db="EMBL/GenBank/DDBJ databases">
        <title>Polyphasic characterization of a Rahnella strain isolated from tree sap.</title>
        <authorList>
            <person name="Kim I.S."/>
        </authorList>
    </citation>
    <scope>NUCLEOTIDE SEQUENCE [LARGE SCALE GENOMIC DNA]</scope>
    <source>
        <strain evidence="2 3">SAP-1</strain>
    </source>
</reference>
<proteinExistence type="predicted"/>
<accession>A0A848MPL2</accession>
<feature type="transmembrane region" description="Helical" evidence="1">
    <location>
        <begin position="160"/>
        <end position="193"/>
    </location>
</feature>
<feature type="transmembrane region" description="Helical" evidence="1">
    <location>
        <begin position="84"/>
        <end position="104"/>
    </location>
</feature>
<dbReference type="AlphaFoldDB" id="A0A848MPL2"/>
<dbReference type="Pfam" id="PF14264">
    <property type="entry name" value="Glucos_trans_II"/>
    <property type="match status" value="1"/>
</dbReference>
<dbReference type="Proteomes" id="UP000585363">
    <property type="component" value="Unassembled WGS sequence"/>
</dbReference>
<comment type="caution">
    <text evidence="2">The sequence shown here is derived from an EMBL/GenBank/DDBJ whole genome shotgun (WGS) entry which is preliminary data.</text>
</comment>
<gene>
    <name evidence="2" type="ORF">GW590_18995</name>
</gene>
<feature type="transmembrane region" description="Helical" evidence="1">
    <location>
        <begin position="21"/>
        <end position="42"/>
    </location>
</feature>
<dbReference type="RefSeq" id="WP_169404658.1">
    <property type="nucleotide sequence ID" value="NZ_JAADJU010000011.1"/>
</dbReference>
<feature type="transmembrane region" description="Helical" evidence="1">
    <location>
        <begin position="135"/>
        <end position="153"/>
    </location>
</feature>
<keyword evidence="1" id="KW-0812">Transmembrane</keyword>
<protein>
    <recommendedName>
        <fullName evidence="4">Glucosyl transferase GtrII</fullName>
    </recommendedName>
</protein>
<feature type="transmembrane region" description="Helical" evidence="1">
    <location>
        <begin position="332"/>
        <end position="350"/>
    </location>
</feature>
<evidence type="ECO:0000313" key="2">
    <source>
        <dbReference type="EMBL" id="NMP28950.1"/>
    </source>
</evidence>
<feature type="transmembrane region" description="Helical" evidence="1">
    <location>
        <begin position="241"/>
        <end position="263"/>
    </location>
</feature>
<reference evidence="2 3" key="1">
    <citation type="submission" date="2020-01" db="EMBL/GenBank/DDBJ databases">
        <authorList>
            <person name="Lee S.D."/>
        </authorList>
    </citation>
    <scope>NUCLEOTIDE SEQUENCE [LARGE SCALE GENOMIC DNA]</scope>
    <source>
        <strain evidence="2 3">SAP-1</strain>
    </source>
</reference>
<dbReference type="InterPro" id="IPR025686">
    <property type="entry name" value="Glucos_trans_II"/>
</dbReference>
<evidence type="ECO:0008006" key="4">
    <source>
        <dbReference type="Google" id="ProtNLM"/>
    </source>
</evidence>
<feature type="transmembrane region" description="Helical" evidence="1">
    <location>
        <begin position="269"/>
        <end position="294"/>
    </location>
</feature>
<feature type="transmembrane region" description="Helical" evidence="1">
    <location>
        <begin position="205"/>
        <end position="229"/>
    </location>
</feature>
<dbReference type="EMBL" id="JAADJU010000011">
    <property type="protein sequence ID" value="NMP28950.1"/>
    <property type="molecule type" value="Genomic_DNA"/>
</dbReference>
<keyword evidence="1" id="KW-1133">Transmembrane helix</keyword>
<feature type="transmembrane region" description="Helical" evidence="1">
    <location>
        <begin position="362"/>
        <end position="385"/>
    </location>
</feature>
<feature type="transmembrane region" description="Helical" evidence="1">
    <location>
        <begin position="303"/>
        <end position="326"/>
    </location>
</feature>
<sequence>MWDKFCSSMLNIKQQFVVKDFIIIILVLFAIVSPLLAGNVYYQDDYHRLVSGNVSYWINNGRPLATWLTWFINFTTMVSDTSPLSLLLGILGLAASLVISFCRLTKPGNGFTILMSLAIMLSPFISQSMLYAYDAMGILLSIGLAFLASMLYFPQRINHFIISFILFLAALCLYQTAVNYGFINILLIGMLAITQRHDTRKGLQHAAIALAALLLALLVYKLIVVPLCVTDPFNQTRSVMVPVSAAGIGMVGHNVTQSLAVLLEAFPGYSLLPVGGIFVAGACACYKTGFSWLINKKAAISDYLAASLSFIAPCLVLLTISGFLLLLKDAEFAPRVMGAFSAALVFNFLMARQAFPKLKIMLNFFLVMYLLFTATFMMATFRALVNQSNFDQAMVISMSHDLAQVGSENISQVAIIGKSPQSPDISPAIKHYPLLKEIIYPSIEEGFDFRYYALMNRAMAFYPFAIITPEIKAYIPTHIISAGCLYHFYMDGKTAIFNFQAPDCKMSRKFL</sequence>
<keyword evidence="1" id="KW-0472">Membrane</keyword>
<organism evidence="2 3">
    <name type="scientific">Rouxiella aceris</name>
    <dbReference type="NCBI Taxonomy" id="2703884"/>
    <lineage>
        <taxon>Bacteria</taxon>
        <taxon>Pseudomonadati</taxon>
        <taxon>Pseudomonadota</taxon>
        <taxon>Gammaproteobacteria</taxon>
        <taxon>Enterobacterales</taxon>
        <taxon>Yersiniaceae</taxon>
        <taxon>Rouxiella</taxon>
    </lineage>
</organism>
<evidence type="ECO:0000313" key="3">
    <source>
        <dbReference type="Proteomes" id="UP000585363"/>
    </source>
</evidence>
<evidence type="ECO:0000256" key="1">
    <source>
        <dbReference type="SAM" id="Phobius"/>
    </source>
</evidence>